<dbReference type="AlphaFoldDB" id="A0A839DN46"/>
<protein>
    <recommendedName>
        <fullName evidence="3">Adhesin domain-containing protein</fullName>
    </recommendedName>
</protein>
<reference evidence="1 2" key="1">
    <citation type="submission" date="2020-07" db="EMBL/GenBank/DDBJ databases">
        <title>Sequencing the genomes of 1000 actinobacteria strains.</title>
        <authorList>
            <person name="Klenk H.-P."/>
        </authorList>
    </citation>
    <scope>NUCLEOTIDE SEQUENCE [LARGE SCALE GENOMIC DNA]</scope>
    <source>
        <strain evidence="1 2">DSM 45975</strain>
    </source>
</reference>
<comment type="caution">
    <text evidence="1">The sequence shown here is derived from an EMBL/GenBank/DDBJ whole genome shotgun (WGS) entry which is preliminary data.</text>
</comment>
<dbReference type="RefSeq" id="WP_182542703.1">
    <property type="nucleotide sequence ID" value="NZ_JACGWZ010000001.1"/>
</dbReference>
<keyword evidence="2" id="KW-1185">Reference proteome</keyword>
<dbReference type="EMBL" id="JACGWZ010000001">
    <property type="protein sequence ID" value="MBA8823382.1"/>
    <property type="molecule type" value="Genomic_DNA"/>
</dbReference>
<proteinExistence type="predicted"/>
<name>A0A839DN46_9PSEU</name>
<dbReference type="Gene3D" id="2.160.20.120">
    <property type="match status" value="1"/>
</dbReference>
<organism evidence="1 2">
    <name type="scientific">Halosaccharopolyspora lacisalsi</name>
    <dbReference type="NCBI Taxonomy" id="1000566"/>
    <lineage>
        <taxon>Bacteria</taxon>
        <taxon>Bacillati</taxon>
        <taxon>Actinomycetota</taxon>
        <taxon>Actinomycetes</taxon>
        <taxon>Pseudonocardiales</taxon>
        <taxon>Pseudonocardiaceae</taxon>
        <taxon>Halosaccharopolyspora</taxon>
    </lineage>
</organism>
<gene>
    <name evidence="1" type="ORF">FHX42_000711</name>
</gene>
<evidence type="ECO:0000313" key="1">
    <source>
        <dbReference type="EMBL" id="MBA8823382.1"/>
    </source>
</evidence>
<sequence>MSQDFEDGPHELVRTNDFDTERAIELDISNHIGPVTVELTETALTHVEIRHDPESGSPDWRSGLSGLLSWVSEQIGDNVAKNGGGTVEDSTAEALRQTRIDMTGNRLAVHPPGTPPLRTVPLAVKVQAPTGSQVGVRTGSGTVTITGEAGKARIQTGSGDVTTQRVTGSATVRTGSGQLRLGAMPAGVHARSGSGEIEIAALEEASSVVTGNGDVWLGTVGGDVLVRSGSGTLSVADAASGKTELITGSGGLHVAVRHGTLADVDLTSSTGTARSELVVSEEPPPQEPALRIFGRTGSGEALITSAV</sequence>
<evidence type="ECO:0000313" key="2">
    <source>
        <dbReference type="Proteomes" id="UP000569329"/>
    </source>
</evidence>
<evidence type="ECO:0008006" key="3">
    <source>
        <dbReference type="Google" id="ProtNLM"/>
    </source>
</evidence>
<accession>A0A839DN46</accession>
<dbReference type="Proteomes" id="UP000569329">
    <property type="component" value="Unassembled WGS sequence"/>
</dbReference>